<evidence type="ECO:0000259" key="4">
    <source>
        <dbReference type="PROSITE" id="PS50405"/>
    </source>
</evidence>
<dbReference type="SUPFAM" id="SSF47616">
    <property type="entry name" value="GST C-terminal domain-like"/>
    <property type="match status" value="1"/>
</dbReference>
<feature type="region of interest" description="Disordered" evidence="2">
    <location>
        <begin position="347"/>
        <end position="367"/>
    </location>
</feature>
<gene>
    <name evidence="5" type="ORF">TWF694_010036</name>
</gene>
<evidence type="ECO:0000313" key="5">
    <source>
        <dbReference type="EMBL" id="KAK6538451.1"/>
    </source>
</evidence>
<comment type="caution">
    <text evidence="5">The sequence shown here is derived from an EMBL/GenBank/DDBJ whole genome shotgun (WGS) entry which is preliminary data.</text>
</comment>
<dbReference type="PANTHER" id="PTHR44051">
    <property type="entry name" value="GLUTATHIONE S-TRANSFERASE-RELATED"/>
    <property type="match status" value="1"/>
</dbReference>
<dbReference type="EMBL" id="JAVHJO010000007">
    <property type="protein sequence ID" value="KAK6538451.1"/>
    <property type="molecule type" value="Genomic_DNA"/>
</dbReference>
<dbReference type="Proteomes" id="UP001365542">
    <property type="component" value="Unassembled WGS sequence"/>
</dbReference>
<dbReference type="Gene3D" id="3.40.30.10">
    <property type="entry name" value="Glutaredoxin"/>
    <property type="match status" value="1"/>
</dbReference>
<proteinExistence type="inferred from homology"/>
<evidence type="ECO:0000256" key="2">
    <source>
        <dbReference type="SAM" id="MobiDB-lite"/>
    </source>
</evidence>
<dbReference type="PROSITE" id="PS50404">
    <property type="entry name" value="GST_NTER"/>
    <property type="match status" value="1"/>
</dbReference>
<dbReference type="AlphaFoldDB" id="A0AAV9XA00"/>
<dbReference type="Gene3D" id="1.20.1050.10">
    <property type="match status" value="1"/>
</dbReference>
<dbReference type="SFLD" id="SFLDS00019">
    <property type="entry name" value="Glutathione_Transferase_(cytos"/>
    <property type="match status" value="1"/>
</dbReference>
<dbReference type="CDD" id="cd03048">
    <property type="entry name" value="GST_N_Ure2p_like"/>
    <property type="match status" value="1"/>
</dbReference>
<dbReference type="SFLD" id="SFLDG01151">
    <property type="entry name" value="Main.2:_Nu-like"/>
    <property type="match status" value="1"/>
</dbReference>
<comment type="similarity">
    <text evidence="1">Belongs to the GST superfamily.</text>
</comment>
<dbReference type="InterPro" id="IPR036282">
    <property type="entry name" value="Glutathione-S-Trfase_C_sf"/>
</dbReference>
<dbReference type="PROSITE" id="PS50405">
    <property type="entry name" value="GST_CTER"/>
    <property type="match status" value="1"/>
</dbReference>
<dbReference type="PANTHER" id="PTHR44051:SF8">
    <property type="entry name" value="GLUTATHIONE S-TRANSFERASE GSTA"/>
    <property type="match status" value="1"/>
</dbReference>
<evidence type="ECO:0008006" key="7">
    <source>
        <dbReference type="Google" id="ProtNLM"/>
    </source>
</evidence>
<feature type="compositionally biased region" description="Basic and acidic residues" evidence="2">
    <location>
        <begin position="357"/>
        <end position="367"/>
    </location>
</feature>
<name>A0AAV9XA00_9PEZI</name>
<dbReference type="SFLD" id="SFLDG00358">
    <property type="entry name" value="Main_(cytGST)"/>
    <property type="match status" value="1"/>
</dbReference>
<organism evidence="5 6">
    <name type="scientific">Orbilia ellipsospora</name>
    <dbReference type="NCBI Taxonomy" id="2528407"/>
    <lineage>
        <taxon>Eukaryota</taxon>
        <taxon>Fungi</taxon>
        <taxon>Dikarya</taxon>
        <taxon>Ascomycota</taxon>
        <taxon>Pezizomycotina</taxon>
        <taxon>Orbiliomycetes</taxon>
        <taxon>Orbiliales</taxon>
        <taxon>Orbiliaceae</taxon>
        <taxon>Orbilia</taxon>
    </lineage>
</organism>
<dbReference type="SUPFAM" id="SSF52833">
    <property type="entry name" value="Thioredoxin-like"/>
    <property type="match status" value="1"/>
</dbReference>
<feature type="domain" description="GST C-terminal" evidence="4">
    <location>
        <begin position="223"/>
        <end position="363"/>
    </location>
</feature>
<evidence type="ECO:0000259" key="3">
    <source>
        <dbReference type="PROSITE" id="PS50404"/>
    </source>
</evidence>
<protein>
    <recommendedName>
        <fullName evidence="7">Glutathione S-transferase</fullName>
    </recommendedName>
</protein>
<reference evidence="5 6" key="1">
    <citation type="submission" date="2019-10" db="EMBL/GenBank/DDBJ databases">
        <authorList>
            <person name="Palmer J.M."/>
        </authorList>
    </citation>
    <scope>NUCLEOTIDE SEQUENCE [LARGE SCALE GENOMIC DNA]</scope>
    <source>
        <strain evidence="5 6">TWF694</strain>
    </source>
</reference>
<keyword evidence="6" id="KW-1185">Reference proteome</keyword>
<dbReference type="Pfam" id="PF13409">
    <property type="entry name" value="GST_N_2"/>
    <property type="match status" value="1"/>
</dbReference>
<accession>A0AAV9XA00</accession>
<dbReference type="InterPro" id="IPR036249">
    <property type="entry name" value="Thioredoxin-like_sf"/>
</dbReference>
<evidence type="ECO:0000313" key="6">
    <source>
        <dbReference type="Proteomes" id="UP001365542"/>
    </source>
</evidence>
<sequence>MWWYKTGCRSPHSVQHPLLLQLVQLQHSPAKIPSSLPLSASQLILSSRQSTSPFSFSTASNRKLFHTKRPAGTRQFALLNKRNTSLPTFTQPALTASTSIASTRHLNILPKMSVNLYAEDTPAPTRDAKGLHLISQSTPNGVKVQILLEELKAIYGTEWTTSIINIGTNEQKKDWFLRLNPNGRIPVIIDNTQSPPHPVMETSAELLYLIEREDKDNIFGFTDPLERSQMLQWLFFWHGSGAPYQGQVNHFFKFAPEQIEYPKTRFRNETLRVFGVLEIQLSGKYTGQPREYLAGKGVGKYSVADIGTWPWVKGWAFSGAITKEDMEAFPHLLQWIDRIATRPAVERGTGDNYNASKRPDLYVGEKK</sequence>
<dbReference type="InterPro" id="IPR010987">
    <property type="entry name" value="Glutathione-S-Trfase_C-like"/>
</dbReference>
<dbReference type="InterPro" id="IPR004045">
    <property type="entry name" value="Glutathione_S-Trfase_N"/>
</dbReference>
<feature type="domain" description="GST N-terminal" evidence="3">
    <location>
        <begin position="128"/>
        <end position="217"/>
    </location>
</feature>
<dbReference type="InterPro" id="IPR040079">
    <property type="entry name" value="Glutathione_S-Trfase"/>
</dbReference>
<evidence type="ECO:0000256" key="1">
    <source>
        <dbReference type="ARBA" id="ARBA00007409"/>
    </source>
</evidence>